<keyword evidence="3" id="KW-1185">Reference proteome</keyword>
<dbReference type="Gene3D" id="2.60.40.10">
    <property type="entry name" value="Immunoglobulins"/>
    <property type="match status" value="1"/>
</dbReference>
<protein>
    <recommendedName>
        <fullName evidence="1">PKD domain-containing protein</fullName>
    </recommendedName>
</protein>
<dbReference type="Pfam" id="PF18911">
    <property type="entry name" value="PKD_4"/>
    <property type="match status" value="1"/>
</dbReference>
<dbReference type="EMBL" id="QKSB01000007">
    <property type="protein sequence ID" value="PZE16561.1"/>
    <property type="molecule type" value="Genomic_DNA"/>
</dbReference>
<evidence type="ECO:0000313" key="3">
    <source>
        <dbReference type="Proteomes" id="UP000249248"/>
    </source>
</evidence>
<evidence type="ECO:0000313" key="2">
    <source>
        <dbReference type="EMBL" id="PZE16561.1"/>
    </source>
</evidence>
<dbReference type="Pfam" id="PF13585">
    <property type="entry name" value="CHU_C"/>
    <property type="match status" value="1"/>
</dbReference>
<gene>
    <name evidence="2" type="ORF">DNU06_11955</name>
</gene>
<dbReference type="AlphaFoldDB" id="A0A2W1N0S2"/>
<sequence>MKDKGSIEELFKSKFEHFEPKVDAGLWTNIAGGIKPIASVGKTGVSWIAKTLIIGTATAGIALGTWIYTKEDGFYAQNSQENATINGDNSILENDLSISNIIQIETKNDPIITAHQSDIEEELNKNRDSFSSAVKKMDLNTVAIAKAGPDKQVKVTPIHVEHKNGVVVKNNPTTVVGEPSIRPLETSKEDLSNTQDQKIVFDGFNVQVNQQDYLTVNCTVDAKDADSVVWNFDDGSKETSNIAVHTYHYEGTYDVVMQIYKQGNAIQKNQLIAIAASSSIAEIPNVITPNNDGANDEFLIHSENLKSFYIVIQTQKGEKLFESNDPNFKWAGYALNGEKVNEGIYFYQINATGEEGKKYRIPGQLYIK</sequence>
<name>A0A2W1N0S2_9FLAO</name>
<organism evidence="2 3">
    <name type="scientific">Putridiphycobacter roseus</name>
    <dbReference type="NCBI Taxonomy" id="2219161"/>
    <lineage>
        <taxon>Bacteria</taxon>
        <taxon>Pseudomonadati</taxon>
        <taxon>Bacteroidota</taxon>
        <taxon>Flavobacteriia</taxon>
        <taxon>Flavobacteriales</taxon>
        <taxon>Crocinitomicaceae</taxon>
        <taxon>Putridiphycobacter</taxon>
    </lineage>
</organism>
<evidence type="ECO:0000259" key="1">
    <source>
        <dbReference type="PROSITE" id="PS50093"/>
    </source>
</evidence>
<dbReference type="PROSITE" id="PS50093">
    <property type="entry name" value="PKD"/>
    <property type="match status" value="1"/>
</dbReference>
<dbReference type="InterPro" id="IPR013783">
    <property type="entry name" value="Ig-like_fold"/>
</dbReference>
<dbReference type="SUPFAM" id="SSF49299">
    <property type="entry name" value="PKD domain"/>
    <property type="match status" value="1"/>
</dbReference>
<proteinExistence type="predicted"/>
<comment type="caution">
    <text evidence="2">The sequence shown here is derived from an EMBL/GenBank/DDBJ whole genome shotgun (WGS) entry which is preliminary data.</text>
</comment>
<accession>A0A2W1N0S2</accession>
<dbReference type="InterPro" id="IPR035986">
    <property type="entry name" value="PKD_dom_sf"/>
</dbReference>
<feature type="domain" description="PKD" evidence="1">
    <location>
        <begin position="230"/>
        <end position="259"/>
    </location>
</feature>
<reference evidence="2 3" key="1">
    <citation type="submission" date="2018-06" db="EMBL/GenBank/DDBJ databases">
        <title>The draft genome sequence of Crocinitomix sp. SM1701.</title>
        <authorList>
            <person name="Zhang X."/>
        </authorList>
    </citation>
    <scope>NUCLEOTIDE SEQUENCE [LARGE SCALE GENOMIC DNA]</scope>
    <source>
        <strain evidence="2 3">SM1701</strain>
    </source>
</reference>
<dbReference type="RefSeq" id="WP_111063577.1">
    <property type="nucleotide sequence ID" value="NZ_JBHUCU010000017.1"/>
</dbReference>
<dbReference type="Proteomes" id="UP000249248">
    <property type="component" value="Unassembled WGS sequence"/>
</dbReference>
<dbReference type="InterPro" id="IPR000601">
    <property type="entry name" value="PKD_dom"/>
</dbReference>